<dbReference type="SUPFAM" id="SSF52788">
    <property type="entry name" value="Phosphotyrosine protein phosphatases I"/>
    <property type="match status" value="1"/>
</dbReference>
<keyword evidence="1" id="KW-0059">Arsenical resistance</keyword>
<feature type="domain" description="Phosphotyrosine protein phosphatase I" evidence="2">
    <location>
        <begin position="38"/>
        <end position="165"/>
    </location>
</feature>
<organism evidence="3 4">
    <name type="scientific">Ornithinimicrobium ciconiae</name>
    <dbReference type="NCBI Taxonomy" id="2594265"/>
    <lineage>
        <taxon>Bacteria</taxon>
        <taxon>Bacillati</taxon>
        <taxon>Actinomycetota</taxon>
        <taxon>Actinomycetes</taxon>
        <taxon>Micrococcales</taxon>
        <taxon>Ornithinimicrobiaceae</taxon>
        <taxon>Ornithinimicrobium</taxon>
    </lineage>
</organism>
<evidence type="ECO:0000313" key="4">
    <source>
        <dbReference type="Proteomes" id="UP000315395"/>
    </source>
</evidence>
<dbReference type="AlphaFoldDB" id="A0A516GFH1"/>
<dbReference type="Pfam" id="PF01451">
    <property type="entry name" value="LMWPc"/>
    <property type="match status" value="1"/>
</dbReference>
<dbReference type="GO" id="GO:0046685">
    <property type="term" value="P:response to arsenic-containing substance"/>
    <property type="evidence" value="ECO:0007669"/>
    <property type="project" value="UniProtKB-KW"/>
</dbReference>
<gene>
    <name evidence="3" type="ORF">FNH13_07180</name>
</gene>
<dbReference type="SMART" id="SM00226">
    <property type="entry name" value="LMWPc"/>
    <property type="match status" value="1"/>
</dbReference>
<reference evidence="3 4" key="1">
    <citation type="submission" date="2019-07" db="EMBL/GenBank/DDBJ databases">
        <title>complete genome sequencing of Ornithinimicrobium sp. H23M54.</title>
        <authorList>
            <person name="Bae J.-W."/>
            <person name="Lee S.-Y."/>
        </authorList>
    </citation>
    <scope>NUCLEOTIDE SEQUENCE [LARGE SCALE GENOMIC DNA]</scope>
    <source>
        <strain evidence="3 4">H23M54</strain>
    </source>
</reference>
<dbReference type="PANTHER" id="PTHR43428">
    <property type="entry name" value="ARSENATE REDUCTASE"/>
    <property type="match status" value="1"/>
</dbReference>
<dbReference type="PANTHER" id="PTHR43428:SF1">
    <property type="entry name" value="ARSENATE REDUCTASE"/>
    <property type="match status" value="1"/>
</dbReference>
<dbReference type="InterPro" id="IPR023485">
    <property type="entry name" value="Ptyr_pPase"/>
</dbReference>
<protein>
    <submittedName>
        <fullName evidence="3">Low molecular weight phosphatase family protein</fullName>
    </submittedName>
</protein>
<evidence type="ECO:0000313" key="3">
    <source>
        <dbReference type="EMBL" id="QDO90269.1"/>
    </source>
</evidence>
<keyword evidence="4" id="KW-1185">Reference proteome</keyword>
<dbReference type="Proteomes" id="UP000315395">
    <property type="component" value="Chromosome"/>
</dbReference>
<dbReference type="KEGG" id="orz:FNH13_07180"/>
<dbReference type="Gene3D" id="3.40.50.2300">
    <property type="match status" value="1"/>
</dbReference>
<dbReference type="EMBL" id="CP041616">
    <property type="protein sequence ID" value="QDO90269.1"/>
    <property type="molecule type" value="Genomic_DNA"/>
</dbReference>
<evidence type="ECO:0000256" key="1">
    <source>
        <dbReference type="ARBA" id="ARBA00022849"/>
    </source>
</evidence>
<dbReference type="OrthoDB" id="9799372at2"/>
<name>A0A516GFH1_9MICO</name>
<evidence type="ECO:0000259" key="2">
    <source>
        <dbReference type="SMART" id="SM00226"/>
    </source>
</evidence>
<proteinExistence type="predicted"/>
<sequence>MPEGEAVVTALVREPHAHTGHLSAQPSSPERFTVTDTPTVLFVCIKNAGKSQMAAALMRHGYGDAVRVVSAGTRPSSALNQESVAALEEVGAAPTGEHPKLVDPQMLAAADLVVLLGPEVQLDPGTTPVRRWVTDEPSHRGIHDMERMRLVRDDIAARVSALADELALRPRV</sequence>
<dbReference type="InterPro" id="IPR036196">
    <property type="entry name" value="Ptyr_pPase_sf"/>
</dbReference>
<accession>A0A516GFH1</accession>